<reference evidence="3 4" key="1">
    <citation type="submission" date="2014-04" db="EMBL/GenBank/DDBJ databases">
        <authorList>
            <consortium name="DOE Joint Genome Institute"/>
            <person name="Kuo A."/>
            <person name="Zuccaro A."/>
            <person name="Kohler A."/>
            <person name="Nagy L.G."/>
            <person name="Floudas D."/>
            <person name="Copeland A."/>
            <person name="Barry K.W."/>
            <person name="Cichocki N."/>
            <person name="Veneault-Fourrey C."/>
            <person name="LaButti K."/>
            <person name="Lindquist E.A."/>
            <person name="Lipzen A."/>
            <person name="Lundell T."/>
            <person name="Morin E."/>
            <person name="Murat C."/>
            <person name="Sun H."/>
            <person name="Tunlid A."/>
            <person name="Henrissat B."/>
            <person name="Grigoriev I.V."/>
            <person name="Hibbett D.S."/>
            <person name="Martin F."/>
            <person name="Nordberg H.P."/>
            <person name="Cantor M.N."/>
            <person name="Hua S.X."/>
        </authorList>
    </citation>
    <scope>NUCLEOTIDE SEQUENCE [LARGE SCALE GENOMIC DNA]</scope>
    <source>
        <strain evidence="3 4">MAFF 305830</strain>
    </source>
</reference>
<dbReference type="Gene3D" id="3.40.1090.10">
    <property type="entry name" value="Cytosolic phospholipase A2 catalytic domain"/>
    <property type="match status" value="1"/>
</dbReference>
<keyword evidence="2" id="KW-0443">Lipid metabolism</keyword>
<dbReference type="Proteomes" id="UP000054097">
    <property type="component" value="Unassembled WGS sequence"/>
</dbReference>
<dbReference type="InterPro" id="IPR016035">
    <property type="entry name" value="Acyl_Trfase/lysoPLipase"/>
</dbReference>
<keyword evidence="4" id="KW-1185">Reference proteome</keyword>
<dbReference type="HOGENOM" id="CLU_000288_144_2_1"/>
<dbReference type="GO" id="GO:0016042">
    <property type="term" value="P:lipid catabolic process"/>
    <property type="evidence" value="ECO:0007669"/>
    <property type="project" value="UniProtKB-KW"/>
</dbReference>
<evidence type="ECO:0000256" key="2">
    <source>
        <dbReference type="ARBA" id="ARBA00022963"/>
    </source>
</evidence>
<dbReference type="STRING" id="933852.A0A0C2X2S7"/>
<keyword evidence="1" id="KW-0378">Hydrolase</keyword>
<dbReference type="GO" id="GO:0016020">
    <property type="term" value="C:membrane"/>
    <property type="evidence" value="ECO:0007669"/>
    <property type="project" value="TreeGrafter"/>
</dbReference>
<proteinExistence type="predicted"/>
<gene>
    <name evidence="3" type="ORF">M408DRAFT_183235</name>
</gene>
<evidence type="ECO:0000313" key="3">
    <source>
        <dbReference type="EMBL" id="KIM32568.1"/>
    </source>
</evidence>
<protein>
    <recommendedName>
        <fullName evidence="5">PNPLA domain-containing protein</fullName>
    </recommendedName>
</protein>
<evidence type="ECO:0008006" key="5">
    <source>
        <dbReference type="Google" id="ProtNLM"/>
    </source>
</evidence>
<dbReference type="AlphaFoldDB" id="A0A0C2X2S7"/>
<evidence type="ECO:0000313" key="4">
    <source>
        <dbReference type="Proteomes" id="UP000054097"/>
    </source>
</evidence>
<reference evidence="4" key="2">
    <citation type="submission" date="2015-01" db="EMBL/GenBank/DDBJ databases">
        <title>Evolutionary Origins and Diversification of the Mycorrhizal Mutualists.</title>
        <authorList>
            <consortium name="DOE Joint Genome Institute"/>
            <consortium name="Mycorrhizal Genomics Consortium"/>
            <person name="Kohler A."/>
            <person name="Kuo A."/>
            <person name="Nagy L.G."/>
            <person name="Floudas D."/>
            <person name="Copeland A."/>
            <person name="Barry K.W."/>
            <person name="Cichocki N."/>
            <person name="Veneault-Fourrey C."/>
            <person name="LaButti K."/>
            <person name="Lindquist E.A."/>
            <person name="Lipzen A."/>
            <person name="Lundell T."/>
            <person name="Morin E."/>
            <person name="Murat C."/>
            <person name="Riley R."/>
            <person name="Ohm R."/>
            <person name="Sun H."/>
            <person name="Tunlid A."/>
            <person name="Henrissat B."/>
            <person name="Grigoriev I.V."/>
            <person name="Hibbett D.S."/>
            <person name="Martin F."/>
        </authorList>
    </citation>
    <scope>NUCLEOTIDE SEQUENCE [LARGE SCALE GENOMIC DNA]</scope>
    <source>
        <strain evidence="4">MAFF 305830</strain>
    </source>
</reference>
<dbReference type="PANTHER" id="PTHR24185">
    <property type="entry name" value="CALCIUM-INDEPENDENT PHOSPHOLIPASE A2-GAMMA"/>
    <property type="match status" value="1"/>
</dbReference>
<dbReference type="PANTHER" id="PTHR24185:SF1">
    <property type="entry name" value="CALCIUM-INDEPENDENT PHOSPHOLIPASE A2-GAMMA"/>
    <property type="match status" value="1"/>
</dbReference>
<sequence length="350" mass="38596">MSNTDDSNDTSHHQERDIAIVSLDGGGPGVVSELTVLEEIVERFAYDSGTENYGSHPTKYWDLIGGVGFGGLAALLLGRLHLTLKETMDELVTIGRAIYPQGLHENTPEESTRRLRNAVEDLLRRNRLPLDIELRESRQPRCRVIVFAAPTAAMDHCQAFRTYKHRGKGLECTFVEAACAILAAPESFTPVAIGPSLRSQKFGGIPRGSINPTKEVFREAQRIFGDEKPVSLVLSLGSGQRKLFSSSESRITRIMHVGGIVERDLSHQLDSVPAYLRLNVDRGLETIENAHWHDIDPIITSTQVYLEMATITNFIDEAVRRVLRGDGSITLGQLVGLNSATKLRSVLTTA</sequence>
<name>A0A0C2X2S7_SERVB</name>
<accession>A0A0C2X2S7</accession>
<evidence type="ECO:0000256" key="1">
    <source>
        <dbReference type="ARBA" id="ARBA00022801"/>
    </source>
</evidence>
<dbReference type="OrthoDB" id="1658288at2759"/>
<dbReference type="GO" id="GO:0047499">
    <property type="term" value="F:calcium-independent phospholipase A2 activity"/>
    <property type="evidence" value="ECO:0007669"/>
    <property type="project" value="TreeGrafter"/>
</dbReference>
<dbReference type="EMBL" id="KN824279">
    <property type="protein sequence ID" value="KIM32568.1"/>
    <property type="molecule type" value="Genomic_DNA"/>
</dbReference>
<organism evidence="3 4">
    <name type="scientific">Serendipita vermifera MAFF 305830</name>
    <dbReference type="NCBI Taxonomy" id="933852"/>
    <lineage>
        <taxon>Eukaryota</taxon>
        <taxon>Fungi</taxon>
        <taxon>Dikarya</taxon>
        <taxon>Basidiomycota</taxon>
        <taxon>Agaricomycotina</taxon>
        <taxon>Agaricomycetes</taxon>
        <taxon>Sebacinales</taxon>
        <taxon>Serendipitaceae</taxon>
        <taxon>Serendipita</taxon>
    </lineage>
</organism>
<dbReference type="SUPFAM" id="SSF52151">
    <property type="entry name" value="FabD/lysophospholipase-like"/>
    <property type="match status" value="1"/>
</dbReference>
<dbReference type="GO" id="GO:0019369">
    <property type="term" value="P:arachidonate metabolic process"/>
    <property type="evidence" value="ECO:0007669"/>
    <property type="project" value="TreeGrafter"/>
</dbReference>
<keyword evidence="2" id="KW-0442">Lipid degradation</keyword>